<keyword evidence="6" id="KW-0067">ATP-binding</keyword>
<sequence length="1289" mass="145343">MATAPSPSSSPSVLLTKGWGKEKETAREDGEGAEILAVSGDGGSDHERTAVQSLILEPNAAFLQLRAVLEINPPLVSSPLLVFTSRTMGKATGGVSSGLVDDEQLMAGIQFWMGLHAPGVLCSAFLSSKFWLIESIVQEGEMSMIVDAFVSKLLDGLASVKDEVARVLGVADEIARLQETLQTIKAVLADAERKKIQSEAINNWLKKLKDVMYDADDILDECRFEAEKSKVATSSRPQPSSYFSVGMSVFKKMRFTHQIDRRIHELNQRLENILAEKSKFDLQLFSAGRDDHQSTSKVSRMTSSIPEPDIVGSNVEQDTGKVVELLIKEDTRENILIYAIVGVGGIGKTTLARRIFNDERITANFPMKLWVCVSKDFEETSLLKDIITWAGGSPGGASSRAQLEPMVGEAVTNKKFLLVLDDSWDQNVWNDLLRNPLQSGATGSRILVTTRNEGVALQMKAVESHQVKLLSAEDGWVLLRKVVVLSGQEREIEDLKDIGEKIVDKCGRLPLAIKTVGGVLSRKSRNKKDWEMVLKTLSNNAWSSLTDFPKEVQPALYLSYEDLPSHLKQCFLYCSMFPEDYTFYRRDLIRYWISEGFIHEEGDLTLEELGEDCYGDLVQRSFLQPVPWPDDDEHSKCTVHDLLWSLARFLAGDENFFVKDGFEAVNSSSSVKRRRLWGRAKKEQRQEFIDALEGHNSLRTLVLRLEGSQVEENDVHNLIKKTPRLRVLHFLSSNIIKLPGSLGNLIHLRHLDLRSSQISELPESIENLVNLQFLILQSCGSLRNLPKGIGKLHNLRCLDLFATELEGIPIEIANLHRLNTLIHFVIRNNNSSSGCCTLEELKSLQKLKVLRIRQLERALNEGAVTGVNALRDMLQLEVLHLDWKGCSLRLHKSDHYSEEETKRIEEIFEVTLHPPPCLESLEINFYFGLRFPSWIASSSMDSLRRLKLSFCDKCPQLPPLGKLPNLDYLKISWATAVKKIGTEFLGQGPDSSRDQGGRIQISFPKLTTLIFEYLHNWEEWEWEVKDDDRPIVLPNLKVLKLMDCPKLRSLPSGLVHHATTLTELEIVGACAIKKIGTEFLGQEPDCSRDQGGRIQISFPKLTKLIFAGMFNWEEWEWEVKHDDRLIALPNLKQLTLCHCPKLRSLPSGLVHHATSLTKLEISSCDNLREIRGLSSIKELEISYSRNLEGVSDLPSLKTLALGDDKMQSIPEWLHDFPALNKLEITAGTQLLRRCLKNGLDWTKIEHIPNVYAKNFNRSRYISKSPSAFSTSLNDNVEDEYGHTRFSIRN</sequence>
<feature type="compositionally biased region" description="Basic and acidic residues" evidence="8">
    <location>
        <begin position="19"/>
        <end position="30"/>
    </location>
</feature>
<feature type="domain" description="Disease resistance R13L4/SHOC-2-like LRR" evidence="12">
    <location>
        <begin position="723"/>
        <end position="1012"/>
    </location>
</feature>
<evidence type="ECO:0000256" key="1">
    <source>
        <dbReference type="ARBA" id="ARBA00008894"/>
    </source>
</evidence>
<dbReference type="InterPro" id="IPR027417">
    <property type="entry name" value="P-loop_NTPase"/>
</dbReference>
<dbReference type="OrthoDB" id="775271at2759"/>
<evidence type="ECO:0000259" key="12">
    <source>
        <dbReference type="Pfam" id="PF23598"/>
    </source>
</evidence>
<dbReference type="Proteomes" id="UP000504607">
    <property type="component" value="Unplaced"/>
</dbReference>
<dbReference type="Gene3D" id="1.20.5.4130">
    <property type="match status" value="1"/>
</dbReference>
<dbReference type="InterPro" id="IPR042197">
    <property type="entry name" value="Apaf_helical"/>
</dbReference>
<evidence type="ECO:0000256" key="5">
    <source>
        <dbReference type="ARBA" id="ARBA00022821"/>
    </source>
</evidence>
<dbReference type="GO" id="GO:0002758">
    <property type="term" value="P:innate immune response-activating signaling pathway"/>
    <property type="evidence" value="ECO:0007669"/>
    <property type="project" value="UniProtKB-ARBA"/>
</dbReference>
<evidence type="ECO:0000256" key="4">
    <source>
        <dbReference type="ARBA" id="ARBA00022741"/>
    </source>
</evidence>
<protein>
    <submittedName>
        <fullName evidence="14">Disease resistance protein RGA3</fullName>
    </submittedName>
</protein>
<dbReference type="Gene3D" id="1.10.8.430">
    <property type="entry name" value="Helical domain of apoptotic protease-activating factors"/>
    <property type="match status" value="1"/>
</dbReference>
<feature type="domain" description="Disease resistance N-terminal" evidence="10">
    <location>
        <begin position="149"/>
        <end position="235"/>
    </location>
</feature>
<dbReference type="GeneID" id="105060122"/>
<dbReference type="Gene3D" id="3.80.10.10">
    <property type="entry name" value="Ribonuclease Inhibitor"/>
    <property type="match status" value="2"/>
</dbReference>
<dbReference type="InterPro" id="IPR038005">
    <property type="entry name" value="RX-like_CC"/>
</dbReference>
<gene>
    <name evidence="14" type="primary">LOC105060122</name>
</gene>
<dbReference type="InterPro" id="IPR058922">
    <property type="entry name" value="WHD_DRP"/>
</dbReference>
<comment type="similarity">
    <text evidence="1">Belongs to the disease resistance NB-LRR family.</text>
</comment>
<dbReference type="PRINTS" id="PR00364">
    <property type="entry name" value="DISEASERSIST"/>
</dbReference>
<dbReference type="PANTHER" id="PTHR36766:SF70">
    <property type="entry name" value="DISEASE RESISTANCE PROTEIN RGA4"/>
    <property type="match status" value="1"/>
</dbReference>
<evidence type="ECO:0000256" key="8">
    <source>
        <dbReference type="SAM" id="MobiDB-lite"/>
    </source>
</evidence>
<keyword evidence="13" id="KW-1185">Reference proteome</keyword>
<organism evidence="13 14">
    <name type="scientific">Elaeis guineensis var. tenera</name>
    <name type="common">Oil palm</name>
    <dbReference type="NCBI Taxonomy" id="51953"/>
    <lineage>
        <taxon>Eukaryota</taxon>
        <taxon>Viridiplantae</taxon>
        <taxon>Streptophyta</taxon>
        <taxon>Embryophyta</taxon>
        <taxon>Tracheophyta</taxon>
        <taxon>Spermatophyta</taxon>
        <taxon>Magnoliopsida</taxon>
        <taxon>Liliopsida</taxon>
        <taxon>Arecaceae</taxon>
        <taxon>Arecoideae</taxon>
        <taxon>Cocoseae</taxon>
        <taxon>Elaeidinae</taxon>
        <taxon>Elaeis</taxon>
    </lineage>
</organism>
<dbReference type="GO" id="GO:0009626">
    <property type="term" value="P:plant-type hypersensitive response"/>
    <property type="evidence" value="ECO:0007669"/>
    <property type="project" value="UniProtKB-ARBA"/>
</dbReference>
<feature type="region of interest" description="Disordered" evidence="8">
    <location>
        <begin position="1"/>
        <end position="32"/>
    </location>
</feature>
<dbReference type="InterPro" id="IPR055414">
    <property type="entry name" value="LRR_R13L4/SHOC2-like"/>
</dbReference>
<feature type="domain" description="Disease resistance protein winged helix" evidence="11">
    <location>
        <begin position="576"/>
        <end position="647"/>
    </location>
</feature>
<dbReference type="RefSeq" id="XP_010942040.2">
    <property type="nucleotide sequence ID" value="XM_010943738.2"/>
</dbReference>
<evidence type="ECO:0000259" key="11">
    <source>
        <dbReference type="Pfam" id="PF23559"/>
    </source>
</evidence>
<dbReference type="InterPro" id="IPR032675">
    <property type="entry name" value="LRR_dom_sf"/>
</dbReference>
<evidence type="ECO:0000259" key="10">
    <source>
        <dbReference type="Pfam" id="PF18052"/>
    </source>
</evidence>
<feature type="coiled-coil region" evidence="7">
    <location>
        <begin position="256"/>
        <end position="283"/>
    </location>
</feature>
<dbReference type="InParanoid" id="A0A6I9SDR7"/>
<dbReference type="InterPro" id="IPR041118">
    <property type="entry name" value="Rx_N"/>
</dbReference>
<dbReference type="InterPro" id="IPR036388">
    <property type="entry name" value="WH-like_DNA-bd_sf"/>
</dbReference>
<evidence type="ECO:0000259" key="9">
    <source>
        <dbReference type="Pfam" id="PF00931"/>
    </source>
</evidence>
<dbReference type="Pfam" id="PF23598">
    <property type="entry name" value="LRR_14"/>
    <property type="match status" value="1"/>
</dbReference>
<evidence type="ECO:0000256" key="2">
    <source>
        <dbReference type="ARBA" id="ARBA00022614"/>
    </source>
</evidence>
<dbReference type="Gene3D" id="3.40.50.300">
    <property type="entry name" value="P-loop containing nucleotide triphosphate hydrolases"/>
    <property type="match status" value="1"/>
</dbReference>
<dbReference type="InterPro" id="IPR002182">
    <property type="entry name" value="NB-ARC"/>
</dbReference>
<dbReference type="GO" id="GO:0043531">
    <property type="term" value="F:ADP binding"/>
    <property type="evidence" value="ECO:0007669"/>
    <property type="project" value="InterPro"/>
</dbReference>
<accession>A0A6I9SDR7</accession>
<dbReference type="Pfam" id="PF00931">
    <property type="entry name" value="NB-ARC"/>
    <property type="match status" value="1"/>
</dbReference>
<evidence type="ECO:0000313" key="13">
    <source>
        <dbReference type="Proteomes" id="UP000504607"/>
    </source>
</evidence>
<dbReference type="GO" id="GO:0042742">
    <property type="term" value="P:defense response to bacterium"/>
    <property type="evidence" value="ECO:0007669"/>
    <property type="project" value="UniProtKB-ARBA"/>
</dbReference>
<feature type="compositionally biased region" description="Low complexity" evidence="8">
    <location>
        <begin position="1"/>
        <end position="12"/>
    </location>
</feature>
<evidence type="ECO:0000256" key="6">
    <source>
        <dbReference type="ARBA" id="ARBA00022840"/>
    </source>
</evidence>
<keyword evidence="5" id="KW-0611">Plant defense</keyword>
<dbReference type="SUPFAM" id="SSF52058">
    <property type="entry name" value="L domain-like"/>
    <property type="match status" value="1"/>
</dbReference>
<name>A0A6I9SDR7_ELAGV</name>
<proteinExistence type="inferred from homology"/>
<evidence type="ECO:0000256" key="7">
    <source>
        <dbReference type="SAM" id="Coils"/>
    </source>
</evidence>
<dbReference type="SUPFAM" id="SSF52540">
    <property type="entry name" value="P-loop containing nucleoside triphosphate hydrolases"/>
    <property type="match status" value="1"/>
</dbReference>
<evidence type="ECO:0000256" key="3">
    <source>
        <dbReference type="ARBA" id="ARBA00022737"/>
    </source>
</evidence>
<dbReference type="FunFam" id="1.10.10.10:FF:000322">
    <property type="entry name" value="Probable disease resistance protein At1g63360"/>
    <property type="match status" value="1"/>
</dbReference>
<dbReference type="GO" id="GO:0005524">
    <property type="term" value="F:ATP binding"/>
    <property type="evidence" value="ECO:0007669"/>
    <property type="project" value="UniProtKB-KW"/>
</dbReference>
<dbReference type="InterPro" id="IPR003591">
    <property type="entry name" value="Leu-rich_rpt_typical-subtyp"/>
</dbReference>
<dbReference type="SMART" id="SM00369">
    <property type="entry name" value="LRR_TYP"/>
    <property type="match status" value="4"/>
</dbReference>
<evidence type="ECO:0000313" key="14">
    <source>
        <dbReference type="RefSeq" id="XP_010942040.2"/>
    </source>
</evidence>
<dbReference type="Pfam" id="PF23559">
    <property type="entry name" value="WHD_DRP"/>
    <property type="match status" value="1"/>
</dbReference>
<dbReference type="SUPFAM" id="SSF52047">
    <property type="entry name" value="RNI-like"/>
    <property type="match status" value="1"/>
</dbReference>
<dbReference type="FunCoup" id="A0A6I9SDR7">
    <property type="interactions" value="11"/>
</dbReference>
<dbReference type="Pfam" id="PF18052">
    <property type="entry name" value="Rx_N"/>
    <property type="match status" value="1"/>
</dbReference>
<reference evidence="14" key="1">
    <citation type="submission" date="2025-08" db="UniProtKB">
        <authorList>
            <consortium name="RefSeq"/>
        </authorList>
    </citation>
    <scope>IDENTIFICATION</scope>
</reference>
<keyword evidence="4" id="KW-0547">Nucleotide-binding</keyword>
<dbReference type="PANTHER" id="PTHR36766">
    <property type="entry name" value="PLANT BROAD-SPECTRUM MILDEW RESISTANCE PROTEIN RPW8"/>
    <property type="match status" value="1"/>
</dbReference>
<dbReference type="CDD" id="cd14798">
    <property type="entry name" value="RX-CC_like"/>
    <property type="match status" value="1"/>
</dbReference>
<keyword evidence="3" id="KW-0677">Repeat</keyword>
<keyword evidence="2" id="KW-0433">Leucine-rich repeat</keyword>
<dbReference type="Gene3D" id="1.10.10.10">
    <property type="entry name" value="Winged helix-like DNA-binding domain superfamily/Winged helix DNA-binding domain"/>
    <property type="match status" value="1"/>
</dbReference>
<keyword evidence="7" id="KW-0175">Coiled coil</keyword>
<feature type="compositionally biased region" description="Polar residues" evidence="8">
    <location>
        <begin position="295"/>
        <end position="305"/>
    </location>
</feature>
<dbReference type="KEGG" id="egu:105060122"/>
<feature type="domain" description="NB-ARC" evidence="9">
    <location>
        <begin position="316"/>
        <end position="484"/>
    </location>
</feature>
<feature type="region of interest" description="Disordered" evidence="8">
    <location>
        <begin position="294"/>
        <end position="313"/>
    </location>
</feature>